<proteinExistence type="predicted"/>
<dbReference type="KEGG" id="vg:16797398"/>
<reference evidence="2" key="2">
    <citation type="submission" date="2013-03" db="EMBL/GenBank/DDBJ databases">
        <title>The Cellulophaga phages: a novel, diverse, and globally ubiquitous model system.</title>
        <authorList>
            <person name="Holmfeldt K."/>
            <person name="Solonenko N."/>
            <person name="Shah M."/>
            <person name="Corrier K."/>
            <person name="Riemann L."/>
            <person name="VerBerkmoes N.C."/>
            <person name="Sullivan M.B."/>
        </authorList>
    </citation>
    <scope>NUCLEOTIDE SEQUENCE [LARGE SCALE GENOMIC DNA]</scope>
</reference>
<sequence length="58" mass="6420">MVQTLTSPVKNNFNPNLGIAVDARNRVTNAFLVGSSNPEKAFSIKHGYTYKTTVFKTM</sequence>
<gene>
    <name evidence="1" type="ORF">Phi14:2_gp023</name>
</gene>
<keyword evidence="2" id="KW-1185">Reference proteome</keyword>
<dbReference type="Proteomes" id="UP000014725">
    <property type="component" value="Segment"/>
</dbReference>
<dbReference type="EMBL" id="KC821624">
    <property type="protein sequence ID" value="AGO48901.1"/>
    <property type="molecule type" value="Genomic_DNA"/>
</dbReference>
<protein>
    <submittedName>
        <fullName evidence="1">Uncharacterized protein</fullName>
    </submittedName>
</protein>
<evidence type="ECO:0000313" key="2">
    <source>
        <dbReference type="Proteomes" id="UP000014725"/>
    </source>
</evidence>
<organism evidence="1 2">
    <name type="scientific">Cellulophaga phage phi14:2</name>
    <dbReference type="NCBI Taxonomy" id="1327990"/>
    <lineage>
        <taxon>Viruses</taxon>
        <taxon>Duplodnaviria</taxon>
        <taxon>Heunggongvirae</taxon>
        <taxon>Uroviricota</taxon>
        <taxon>Caudoviricetes</taxon>
        <taxon>Crassvirales</taxon>
        <taxon>Steigviridae</taxon>
        <taxon>Asinivirinae</taxon>
        <taxon>Akihdevirus</taxon>
        <taxon>Akihdevirus balticus</taxon>
    </lineage>
</organism>
<name>S0A0J8_9CAUD</name>
<evidence type="ECO:0000313" key="1">
    <source>
        <dbReference type="EMBL" id="AGO48901.1"/>
    </source>
</evidence>
<accession>S0A0J8</accession>
<dbReference type="GeneID" id="16797398"/>
<reference evidence="1 2" key="1">
    <citation type="journal article" date="2013" name="Proc. Natl. Acad. Sci. U.S.A.">
        <title>Twelve previously unknown phage genera are ubiquitous in global oceans.</title>
        <authorList>
            <person name="Holmfeldt K."/>
            <person name="Solonenko N."/>
            <person name="Shah M."/>
            <person name="Corrier K."/>
            <person name="Riemann L."/>
            <person name="Verberkmoes N.C."/>
            <person name="Sullivan M.B."/>
        </authorList>
    </citation>
    <scope>NUCLEOTIDE SEQUENCE [LARGE SCALE GENOMIC DNA]</scope>
    <source>
        <strain evidence="1">Phi14:2</strain>
    </source>
</reference>